<evidence type="ECO:0000256" key="1">
    <source>
        <dbReference type="SAM" id="MobiDB-lite"/>
    </source>
</evidence>
<feature type="compositionally biased region" description="Polar residues" evidence="1">
    <location>
        <begin position="98"/>
        <end position="108"/>
    </location>
</feature>
<dbReference type="Pfam" id="PF15862">
    <property type="entry name" value="Coilin_N"/>
    <property type="match status" value="1"/>
</dbReference>
<dbReference type="GO" id="GO:0030620">
    <property type="term" value="F:U2 snRNA binding"/>
    <property type="evidence" value="ECO:0007669"/>
    <property type="project" value="TreeGrafter"/>
</dbReference>
<feature type="compositionally biased region" description="Low complexity" evidence="1">
    <location>
        <begin position="184"/>
        <end position="208"/>
    </location>
</feature>
<dbReference type="GO" id="GO:0015030">
    <property type="term" value="C:Cajal body"/>
    <property type="evidence" value="ECO:0007669"/>
    <property type="project" value="TreeGrafter"/>
</dbReference>
<feature type="compositionally biased region" description="Gly residues" evidence="1">
    <location>
        <begin position="325"/>
        <end position="351"/>
    </location>
</feature>
<feature type="compositionally biased region" description="Low complexity" evidence="1">
    <location>
        <begin position="219"/>
        <end position="228"/>
    </location>
</feature>
<evidence type="ECO:0000259" key="2">
    <source>
        <dbReference type="Pfam" id="PF15862"/>
    </source>
</evidence>
<feature type="region of interest" description="Disordered" evidence="1">
    <location>
        <begin position="97"/>
        <end position="302"/>
    </location>
</feature>
<name>A0A9D3PHP5_MEGAT</name>
<dbReference type="GO" id="GO:0030619">
    <property type="term" value="F:U1 snRNA binding"/>
    <property type="evidence" value="ECO:0007669"/>
    <property type="project" value="TreeGrafter"/>
</dbReference>
<reference evidence="4" key="1">
    <citation type="submission" date="2021-01" db="EMBL/GenBank/DDBJ databases">
        <authorList>
            <person name="Zahm M."/>
            <person name="Roques C."/>
            <person name="Cabau C."/>
            <person name="Klopp C."/>
            <person name="Donnadieu C."/>
            <person name="Jouanno E."/>
            <person name="Lampietro C."/>
            <person name="Louis A."/>
            <person name="Herpin A."/>
            <person name="Echchiki A."/>
            <person name="Berthelot C."/>
            <person name="Parey E."/>
            <person name="Roest-Crollius H."/>
            <person name="Braasch I."/>
            <person name="Postlethwait J."/>
            <person name="Bobe J."/>
            <person name="Montfort J."/>
            <person name="Bouchez O."/>
            <person name="Begum T."/>
            <person name="Mejri S."/>
            <person name="Adams A."/>
            <person name="Chen W.-J."/>
            <person name="Guiguen Y."/>
        </authorList>
    </citation>
    <scope>NUCLEOTIDE SEQUENCE</scope>
    <source>
        <strain evidence="4">YG-15Mar2019-1</strain>
        <tissue evidence="4">Brain</tissue>
    </source>
</reference>
<feature type="region of interest" description="Disordered" evidence="1">
    <location>
        <begin position="320"/>
        <end position="377"/>
    </location>
</feature>
<dbReference type="PANTHER" id="PTHR15197:SF0">
    <property type="entry name" value="COILIN"/>
    <property type="match status" value="1"/>
</dbReference>
<dbReference type="InterPro" id="IPR031722">
    <property type="entry name" value="Coilin_N"/>
</dbReference>
<dbReference type="AlphaFoldDB" id="A0A9D3PHP5"/>
<dbReference type="InterPro" id="IPR024822">
    <property type="entry name" value="Coilin"/>
</dbReference>
<feature type="compositionally biased region" description="Gly residues" evidence="1">
    <location>
        <begin position="364"/>
        <end position="375"/>
    </location>
</feature>
<evidence type="ECO:0000313" key="4">
    <source>
        <dbReference type="EMBL" id="KAG7459543.1"/>
    </source>
</evidence>
<protein>
    <recommendedName>
        <fullName evidence="6">Coilin</fullName>
    </recommendedName>
</protein>
<feature type="domain" description="Coilin tudor" evidence="3">
    <location>
        <begin position="418"/>
        <end position="499"/>
    </location>
</feature>
<dbReference type="Pfam" id="PF23086">
    <property type="entry name" value="Tudor_Coilin"/>
    <property type="match status" value="1"/>
</dbReference>
<dbReference type="OrthoDB" id="74813at2759"/>
<dbReference type="GO" id="GO:0000387">
    <property type="term" value="P:spliceosomal snRNP assembly"/>
    <property type="evidence" value="ECO:0007669"/>
    <property type="project" value="TreeGrafter"/>
</dbReference>
<dbReference type="PANTHER" id="PTHR15197">
    <property type="entry name" value="COILIN P80"/>
    <property type="match status" value="1"/>
</dbReference>
<evidence type="ECO:0000313" key="5">
    <source>
        <dbReference type="Proteomes" id="UP001046870"/>
    </source>
</evidence>
<evidence type="ECO:0000259" key="3">
    <source>
        <dbReference type="Pfam" id="PF23086"/>
    </source>
</evidence>
<keyword evidence="5" id="KW-1185">Reference proteome</keyword>
<dbReference type="EMBL" id="JAFDVH010000019">
    <property type="protein sequence ID" value="KAG7459543.1"/>
    <property type="molecule type" value="Genomic_DNA"/>
</dbReference>
<proteinExistence type="predicted"/>
<evidence type="ECO:0008006" key="6">
    <source>
        <dbReference type="Google" id="ProtNLM"/>
    </source>
</evidence>
<comment type="caution">
    <text evidence="4">The sequence shown here is derived from an EMBL/GenBank/DDBJ whole genome shotgun (WGS) entry which is preliminary data.</text>
</comment>
<organism evidence="4 5">
    <name type="scientific">Megalops atlanticus</name>
    <name type="common">Tarpon</name>
    <name type="synonym">Clupea gigantea</name>
    <dbReference type="NCBI Taxonomy" id="7932"/>
    <lineage>
        <taxon>Eukaryota</taxon>
        <taxon>Metazoa</taxon>
        <taxon>Chordata</taxon>
        <taxon>Craniata</taxon>
        <taxon>Vertebrata</taxon>
        <taxon>Euteleostomi</taxon>
        <taxon>Actinopterygii</taxon>
        <taxon>Neopterygii</taxon>
        <taxon>Teleostei</taxon>
        <taxon>Elopiformes</taxon>
        <taxon>Megalopidae</taxon>
        <taxon>Megalops</taxon>
    </lineage>
</organism>
<dbReference type="InterPro" id="IPR056398">
    <property type="entry name" value="Tudor_Coilin"/>
</dbReference>
<feature type="compositionally biased region" description="Low complexity" evidence="1">
    <location>
        <begin position="243"/>
        <end position="257"/>
    </location>
</feature>
<sequence length="527" mass="56439">MRMMAASGLNTIRVRVYFDYPPPAVPDCRMCWVLVDLNKCRVVADLASIIKEKFDFSRRTILNLFIEDCYLPPTESVYVVRDNDSIRVKVEGVPQVNGFESSRNSDSLPCQAKKRDREADEEAAENSVKKRKKSKAESQEVESQPPEKKNKKKRKKEKQGIPVKQIAPPKGPTPSKSKQDLTAKKPSAPSTSAQSKAAKQSRSSSDTSDSSEEEPPKKPSAVSAPSKPGAGGLVKAAVPPPAAAAAASSSDSSSDSPSPAPPPKRTVPTTPAPSAPSVGKKAQEKPESSSSDSDSSSEAELVIKRPGLGLRVGLGVAANSIQPGGVAGRGGENVRGGGRGSSPGRGMGRGIGRGDGRPPWRGGSPRGGQRGGHCWGRGSMANRSFHYSDQNGLQQRLNDTLTNKTVVLQNPPESVPKRDYAAMPLLAAPPQVGQKIAFKLLELTENYTPEVSDYKEGKIVSFNPSTNQIELELLTSKPVPIEPGKFDLVYQTPDGSEIVEYAVSRGSQLTERWESLLEPRLIVESVG</sequence>
<gene>
    <name evidence="4" type="ORF">MATL_G00211720</name>
</gene>
<accession>A0A9D3PHP5</accession>
<feature type="domain" description="Coilin N-terminal" evidence="2">
    <location>
        <begin position="12"/>
        <end position="158"/>
    </location>
</feature>
<feature type="compositionally biased region" description="Pro residues" evidence="1">
    <location>
        <begin position="258"/>
        <end position="274"/>
    </location>
</feature>
<dbReference type="Proteomes" id="UP001046870">
    <property type="component" value="Chromosome 19"/>
</dbReference>